<reference evidence="2 3" key="1">
    <citation type="submission" date="2019-01" db="EMBL/GenBank/DDBJ databases">
        <title>Colonization of the human gut by bovine bacteria present in Parmesan cheese.</title>
        <authorList>
            <person name="Lugli G.A."/>
            <person name="Milani C."/>
        </authorList>
    </citation>
    <scope>NUCLEOTIDE SEQUENCE [LARGE SCALE GENOMIC DNA]</scope>
    <source>
        <strain evidence="2 3">LDELB18P1</strain>
    </source>
</reference>
<gene>
    <name evidence="2" type="ORF">LDELB18P1_1514</name>
</gene>
<keyword evidence="2" id="KW-0540">Nuclease</keyword>
<comment type="caution">
    <text evidence="2">The sequence shown here is derived from an EMBL/GenBank/DDBJ whole genome shotgun (WGS) entry which is preliminary data.</text>
</comment>
<dbReference type="GO" id="GO:0003676">
    <property type="term" value="F:nucleic acid binding"/>
    <property type="evidence" value="ECO:0007669"/>
    <property type="project" value="InterPro"/>
</dbReference>
<dbReference type="InterPro" id="IPR002052">
    <property type="entry name" value="DNA_methylase_N6_adenine_CS"/>
</dbReference>
<dbReference type="Gene3D" id="3.40.50.150">
    <property type="entry name" value="Vaccinia Virus protein VP39"/>
    <property type="match status" value="1"/>
</dbReference>
<dbReference type="Pfam" id="PF07669">
    <property type="entry name" value="Eco57I"/>
    <property type="match status" value="1"/>
</dbReference>
<dbReference type="EMBL" id="SETJ01000069">
    <property type="protein sequence ID" value="RZM15836.1"/>
    <property type="molecule type" value="Genomic_DNA"/>
</dbReference>
<evidence type="ECO:0000259" key="1">
    <source>
        <dbReference type="Pfam" id="PF07669"/>
    </source>
</evidence>
<evidence type="ECO:0000313" key="3">
    <source>
        <dbReference type="Proteomes" id="UP000292818"/>
    </source>
</evidence>
<dbReference type="InterPro" id="IPR029063">
    <property type="entry name" value="SAM-dependent_MTases_sf"/>
</dbReference>
<dbReference type="Proteomes" id="UP000292818">
    <property type="component" value="Unassembled WGS sequence"/>
</dbReference>
<evidence type="ECO:0000313" key="2">
    <source>
        <dbReference type="EMBL" id="RZM15836.1"/>
    </source>
</evidence>
<dbReference type="GO" id="GO:0006304">
    <property type="term" value="P:DNA modification"/>
    <property type="evidence" value="ECO:0007669"/>
    <property type="project" value="InterPro"/>
</dbReference>
<dbReference type="GO" id="GO:0032259">
    <property type="term" value="P:methylation"/>
    <property type="evidence" value="ECO:0007669"/>
    <property type="project" value="InterPro"/>
</dbReference>
<sequence>MKFDYVIGNPPYQAEQNGRALPVYDTFMDATYKVADVVELITPARFLFNAGQTSKDWNRKMLSDEHLKVLDYSANSNKYFAGVDIKGGVAITLRNKQKKFGAIETFIPSPIMRSVLEKVKKREDFVSLTKIVFTSSKYALANIYAEYPDYKKYIKHNGKHSQIDTNAFGKMPIFKAECDNVEDSIQMYGRIDNKRALYWTKEKYIADSGNLYKYKVFVSKANGTGDFGIALSQPAIGKPRIGSTQSFLGIGAFDTEEEARNLLKYLKGKFSRALLCTLKITQDNNPSKWANIPLQDFTSASDIDWSTPIPEIDQQLYRKYGLNDEEIDFIETHVKEMA</sequence>
<name>A0A4Q7DUZ7_9LACO</name>
<dbReference type="InterPro" id="IPR011639">
    <property type="entry name" value="MethylTrfase_TaqI-like_dom"/>
</dbReference>
<organism evidence="2 3">
    <name type="scientific">Lactobacillus delbrueckii</name>
    <dbReference type="NCBI Taxonomy" id="1584"/>
    <lineage>
        <taxon>Bacteria</taxon>
        <taxon>Bacillati</taxon>
        <taxon>Bacillota</taxon>
        <taxon>Bacilli</taxon>
        <taxon>Lactobacillales</taxon>
        <taxon>Lactobacillaceae</taxon>
        <taxon>Lactobacillus</taxon>
    </lineage>
</organism>
<dbReference type="AlphaFoldDB" id="A0A4Q7DUZ7"/>
<feature type="domain" description="Type II methyltransferase M.TaqI-like" evidence="1">
    <location>
        <begin position="1"/>
        <end position="80"/>
    </location>
</feature>
<protein>
    <submittedName>
        <fullName evidence="2">Restriction endonuclease Eco57I</fullName>
    </submittedName>
</protein>
<dbReference type="PROSITE" id="PS00092">
    <property type="entry name" value="N6_MTASE"/>
    <property type="match status" value="1"/>
</dbReference>
<dbReference type="GO" id="GO:0009007">
    <property type="term" value="F:site-specific DNA-methyltransferase (adenine-specific) activity"/>
    <property type="evidence" value="ECO:0007669"/>
    <property type="project" value="UniProtKB-EC"/>
</dbReference>
<keyword evidence="2" id="KW-0378">Hydrolase</keyword>
<accession>A0A4Q7DUZ7</accession>
<dbReference type="RefSeq" id="WP_130137659.1">
    <property type="nucleotide sequence ID" value="NZ_SETJ01000069.1"/>
</dbReference>
<dbReference type="GO" id="GO:0004519">
    <property type="term" value="F:endonuclease activity"/>
    <property type="evidence" value="ECO:0007669"/>
    <property type="project" value="UniProtKB-KW"/>
</dbReference>
<keyword evidence="2" id="KW-0255">Endonuclease</keyword>
<dbReference type="SUPFAM" id="SSF53335">
    <property type="entry name" value="S-adenosyl-L-methionine-dependent methyltransferases"/>
    <property type="match status" value="1"/>
</dbReference>
<proteinExistence type="predicted"/>